<dbReference type="PANTHER" id="PTHR44229">
    <property type="entry name" value="15-HYDROXYPROSTAGLANDIN DEHYDROGENASE [NAD(+)]"/>
    <property type="match status" value="1"/>
</dbReference>
<sequence length="272" mass="29443">MAGDNKVVIVTGGASGLGLAMVRWFVSNGNRVAIFDINSSAGSIIVEELGREFPDSSITFACCDIQSWEQQLEAFKRTVEQYGRIDIVVANAGIAEVDQLLREGDNELTKPALTTLNVNLVGLIYTVKLAVHYIKKNSEGYRNSRGSIICTASNAGIYPFPVGPIYGASKFGVVGLVRSLARPLESSKIQINALLPAVFETNIASDKSLFNHMKITPIETLIRAVGDLLSDTTITGAMAELHGDSVTHRPPHEYVDSDTGSNLEKFWELGHC</sequence>
<dbReference type="PANTHER" id="PTHR44229:SF4">
    <property type="entry name" value="15-HYDROXYPROSTAGLANDIN DEHYDROGENASE [NAD(+)]"/>
    <property type="match status" value="1"/>
</dbReference>
<evidence type="ECO:0000313" key="6">
    <source>
        <dbReference type="EMBL" id="KAF4463229.1"/>
    </source>
</evidence>
<evidence type="ECO:0000256" key="5">
    <source>
        <dbReference type="SAM" id="Phobius"/>
    </source>
</evidence>
<keyword evidence="3" id="KW-0560">Oxidoreductase</keyword>
<gene>
    <name evidence="6" type="ORF">FALBO_9951</name>
</gene>
<organism evidence="6 7">
    <name type="scientific">Fusarium albosuccineum</name>
    <dbReference type="NCBI Taxonomy" id="1237068"/>
    <lineage>
        <taxon>Eukaryota</taxon>
        <taxon>Fungi</taxon>
        <taxon>Dikarya</taxon>
        <taxon>Ascomycota</taxon>
        <taxon>Pezizomycotina</taxon>
        <taxon>Sordariomycetes</taxon>
        <taxon>Hypocreomycetidae</taxon>
        <taxon>Hypocreales</taxon>
        <taxon>Nectriaceae</taxon>
        <taxon>Fusarium</taxon>
        <taxon>Fusarium decemcellulare species complex</taxon>
    </lineage>
</organism>
<evidence type="ECO:0000256" key="2">
    <source>
        <dbReference type="ARBA" id="ARBA00022857"/>
    </source>
</evidence>
<evidence type="ECO:0000256" key="1">
    <source>
        <dbReference type="ARBA" id="ARBA00006484"/>
    </source>
</evidence>
<dbReference type="Gene3D" id="3.40.50.720">
    <property type="entry name" value="NAD(P)-binding Rossmann-like Domain"/>
    <property type="match status" value="1"/>
</dbReference>
<dbReference type="Pfam" id="PF00106">
    <property type="entry name" value="adh_short"/>
    <property type="match status" value="1"/>
</dbReference>
<dbReference type="GO" id="GO:0005737">
    <property type="term" value="C:cytoplasm"/>
    <property type="evidence" value="ECO:0007669"/>
    <property type="project" value="TreeGrafter"/>
</dbReference>
<dbReference type="GO" id="GO:0016616">
    <property type="term" value="F:oxidoreductase activity, acting on the CH-OH group of donors, NAD or NADP as acceptor"/>
    <property type="evidence" value="ECO:0007669"/>
    <property type="project" value="TreeGrafter"/>
</dbReference>
<dbReference type="InterPro" id="IPR002347">
    <property type="entry name" value="SDR_fam"/>
</dbReference>
<evidence type="ECO:0000256" key="4">
    <source>
        <dbReference type="RuleBase" id="RU000363"/>
    </source>
</evidence>
<evidence type="ECO:0000313" key="7">
    <source>
        <dbReference type="Proteomes" id="UP000554235"/>
    </source>
</evidence>
<keyword evidence="5" id="KW-0472">Membrane</keyword>
<dbReference type="SUPFAM" id="SSF51735">
    <property type="entry name" value="NAD(P)-binding Rossmann-fold domains"/>
    <property type="match status" value="1"/>
</dbReference>
<comment type="similarity">
    <text evidence="1 4">Belongs to the short-chain dehydrogenases/reductases (SDR) family.</text>
</comment>
<dbReference type="PROSITE" id="PS00061">
    <property type="entry name" value="ADH_SHORT"/>
    <property type="match status" value="1"/>
</dbReference>
<dbReference type="Proteomes" id="UP000554235">
    <property type="component" value="Unassembled WGS sequence"/>
</dbReference>
<dbReference type="AlphaFoldDB" id="A0A8H4P5H5"/>
<reference evidence="6 7" key="1">
    <citation type="submission" date="2020-01" db="EMBL/GenBank/DDBJ databases">
        <title>Identification and distribution of gene clusters putatively required for synthesis of sphingolipid metabolism inhibitors in phylogenetically diverse species of the filamentous fungus Fusarium.</title>
        <authorList>
            <person name="Kim H.-S."/>
            <person name="Busman M."/>
            <person name="Brown D.W."/>
            <person name="Divon H."/>
            <person name="Uhlig S."/>
            <person name="Proctor R.H."/>
        </authorList>
    </citation>
    <scope>NUCLEOTIDE SEQUENCE [LARGE SCALE GENOMIC DNA]</scope>
    <source>
        <strain evidence="6 7">NRRL 20459</strain>
    </source>
</reference>
<proteinExistence type="inferred from homology"/>
<keyword evidence="5" id="KW-0812">Transmembrane</keyword>
<dbReference type="PRINTS" id="PR00080">
    <property type="entry name" value="SDRFAMILY"/>
</dbReference>
<evidence type="ECO:0000256" key="3">
    <source>
        <dbReference type="ARBA" id="ARBA00023002"/>
    </source>
</evidence>
<name>A0A8H4P5H5_9HYPO</name>
<feature type="transmembrane region" description="Helical" evidence="5">
    <location>
        <begin position="7"/>
        <end position="26"/>
    </location>
</feature>
<keyword evidence="7" id="KW-1185">Reference proteome</keyword>
<comment type="caution">
    <text evidence="6">The sequence shown here is derived from an EMBL/GenBank/DDBJ whole genome shotgun (WGS) entry which is preliminary data.</text>
</comment>
<keyword evidence="5" id="KW-1133">Transmembrane helix</keyword>
<dbReference type="PRINTS" id="PR00081">
    <property type="entry name" value="GDHRDH"/>
</dbReference>
<dbReference type="EMBL" id="JAADYS010001404">
    <property type="protein sequence ID" value="KAF4463229.1"/>
    <property type="molecule type" value="Genomic_DNA"/>
</dbReference>
<dbReference type="InterPro" id="IPR020904">
    <property type="entry name" value="Sc_DH/Rdtase_CS"/>
</dbReference>
<accession>A0A8H4P5H5</accession>
<dbReference type="OrthoDB" id="37659at2759"/>
<dbReference type="InterPro" id="IPR036291">
    <property type="entry name" value="NAD(P)-bd_dom_sf"/>
</dbReference>
<protein>
    <submittedName>
        <fullName evidence="6">Short chain dehydrogenase reductase</fullName>
    </submittedName>
</protein>
<keyword evidence="2" id="KW-0521">NADP</keyword>